<organism evidence="2 3">
    <name type="scientific">Klebsiella pneumoniae subsp. pneumoniae (strain HS11286)</name>
    <dbReference type="NCBI Taxonomy" id="1125630"/>
    <lineage>
        <taxon>Bacteria</taxon>
        <taxon>Pseudomonadati</taxon>
        <taxon>Pseudomonadota</taxon>
        <taxon>Gammaproteobacteria</taxon>
        <taxon>Enterobacterales</taxon>
        <taxon>Enterobacteriaceae</taxon>
        <taxon>Klebsiella/Raoultella group</taxon>
        <taxon>Klebsiella</taxon>
        <taxon>Klebsiella pneumoniae complex</taxon>
    </lineage>
</organism>
<accession>A0A0H3GQQ8</accession>
<keyword evidence="1" id="KW-1133">Transmembrane helix</keyword>
<dbReference type="RefSeq" id="YP_005226028.1">
    <property type="nucleotide sequence ID" value="NC_016845.1"/>
</dbReference>
<dbReference type="KEGG" id="kpm:KPHS_17280"/>
<dbReference type="RefSeq" id="WP_002896163.1">
    <property type="nucleotide sequence ID" value="NC_016845.1"/>
</dbReference>
<dbReference type="PATRIC" id="fig|1125630.4.peg.1683"/>
<sequence length="127" mass="14021">MKKKLIGGLFSVLYTALMIFSLFVPNNIVPALVTALTWIACLLSWGAVLLCLAGWYAGGTHRREAKQALTRFFSTPGNQVIRWARCSLLVIFLPFTGHVVTLVFYLLTLAALKVLRAQIIDAEPVTV</sequence>
<evidence type="ECO:0000313" key="2">
    <source>
        <dbReference type="EMBL" id="AEW60426.1"/>
    </source>
</evidence>
<feature type="transmembrane region" description="Helical" evidence="1">
    <location>
        <begin position="36"/>
        <end position="57"/>
    </location>
</feature>
<dbReference type="HOGENOM" id="CLU_161292_0_0_6"/>
<evidence type="ECO:0000256" key="1">
    <source>
        <dbReference type="SAM" id="Phobius"/>
    </source>
</evidence>
<feature type="transmembrane region" description="Helical" evidence="1">
    <location>
        <begin position="88"/>
        <end position="107"/>
    </location>
</feature>
<dbReference type="EMBL" id="CP003200">
    <property type="protein sequence ID" value="AEW60426.1"/>
    <property type="molecule type" value="Genomic_DNA"/>
</dbReference>
<reference evidence="2 3" key="1">
    <citation type="journal article" date="2012" name="J. Bacteriol.">
        <title>Complete genome sequence of Klebsiella pneumoniae subsp. pneumoniae HS11286, a multidrug-resistant strain isolated from human sputum.</title>
        <authorList>
            <person name="Liu P."/>
            <person name="Li P."/>
            <person name="Jiang X."/>
            <person name="Bi D."/>
            <person name="Xie Y."/>
            <person name="Tai C."/>
            <person name="Deng Z."/>
            <person name="Rajakumar K."/>
            <person name="Ou H.Y."/>
        </authorList>
    </citation>
    <scope>NUCLEOTIDE SEQUENCE [LARGE SCALE GENOMIC DNA]</scope>
    <source>
        <strain evidence="2 3">HS11286</strain>
    </source>
</reference>
<dbReference type="InterPro" id="IPR047759">
    <property type="entry name" value="LysA-like"/>
</dbReference>
<dbReference type="Proteomes" id="UP000007841">
    <property type="component" value="Chromosome"/>
</dbReference>
<dbReference type="NCBIfam" id="NF038378">
    <property type="entry name" value="DNZ54_00345_fm"/>
    <property type="match status" value="1"/>
</dbReference>
<keyword evidence="1" id="KW-0812">Transmembrane</keyword>
<dbReference type="GeneID" id="11846743"/>
<keyword evidence="3" id="KW-1185">Reference proteome</keyword>
<dbReference type="STRING" id="1125630.KPHS_17280"/>
<gene>
    <name evidence="2" type="ordered locus">KPHS_17280</name>
</gene>
<dbReference type="AlphaFoldDB" id="A0A0H3GQQ8"/>
<protein>
    <recommendedName>
        <fullName evidence="4">Lysozyme</fullName>
    </recommendedName>
</protein>
<name>A0A0H3GQQ8_KLEPH</name>
<feature type="transmembrane region" description="Helical" evidence="1">
    <location>
        <begin position="5"/>
        <end position="24"/>
    </location>
</feature>
<evidence type="ECO:0000313" key="3">
    <source>
        <dbReference type="Proteomes" id="UP000007841"/>
    </source>
</evidence>
<proteinExistence type="predicted"/>
<keyword evidence="1" id="KW-0472">Membrane</keyword>
<evidence type="ECO:0008006" key="4">
    <source>
        <dbReference type="Google" id="ProtNLM"/>
    </source>
</evidence>